<organism evidence="13 14">
    <name type="scientific">Canna indica</name>
    <name type="common">Indian-shot</name>
    <dbReference type="NCBI Taxonomy" id="4628"/>
    <lineage>
        <taxon>Eukaryota</taxon>
        <taxon>Viridiplantae</taxon>
        <taxon>Streptophyta</taxon>
        <taxon>Embryophyta</taxon>
        <taxon>Tracheophyta</taxon>
        <taxon>Spermatophyta</taxon>
        <taxon>Magnoliopsida</taxon>
        <taxon>Liliopsida</taxon>
        <taxon>Zingiberales</taxon>
        <taxon>Cannaceae</taxon>
        <taxon>Canna</taxon>
    </lineage>
</organism>
<dbReference type="InterPro" id="IPR032675">
    <property type="entry name" value="LRR_dom_sf"/>
</dbReference>
<comment type="subcellular location">
    <subcellularLocation>
        <location evidence="1">Membrane</location>
    </subcellularLocation>
</comment>
<evidence type="ECO:0000256" key="9">
    <source>
        <dbReference type="SAM" id="MobiDB-lite"/>
    </source>
</evidence>
<sequence>MLLLRQLLYLKPSAPKPHPRQLLLPLLQLLSLVLSLSTVRGEIPSPESDAQALLSIKDAIDPGGLLPFYNASDHCRWSGVSCSVDGRVTRLLLGSLDLVGTLPDGAIGRLDQLQVLRLENNSLFGPLPAADLLLLRSLRALFLDRNLFSGPFPDALLSVRGLRVLDLSHNRLAGPLPPALASLPDLVSLRLEDNRFNGSIPAFNQSSLRSFNVSSNDLSGAVPVTDVLASFDSSVFADNPALCGAIVRKECASNTFFPSAGSSPAAAGAPSPGTTAAPYGGKFLPGSVSPSRVSHKKAMVAIGFLVGAIALIGIFVASLAIKKKKSPRQQGEVRTPEKNTATNSAPSVSEINVESYNDEIESMTNELESAAELAMAISEERVKRMGKNGCLVFCAGEEPCYNLEQLMRASAEMLGRGSLGSTYKAVLDSKIVVTVKRLNKKKLEAAAKEGFEQHMDRVGRLRHTNLVPLRAYFQANEERLLVYDYQPNGSLYSLIHGSKSTRAKPLHWTSCLKIADDVVQGLAYIHQTSRLVHGNIKSSNVILGSDFEACLTDNCLSFLLELSDTQNDPGYRAPEIQNGNEQPSPSSDIYAFGVLLLELLTGKPPLQHPVLIASDLPVWVRSVREDGVNDERLLMIIDIAAACTHSLPESRPTTREVVKMIQAVKEADTQDYDIDSVSLS</sequence>
<evidence type="ECO:0000313" key="14">
    <source>
        <dbReference type="Proteomes" id="UP001327560"/>
    </source>
</evidence>
<dbReference type="InterPro" id="IPR000719">
    <property type="entry name" value="Prot_kinase_dom"/>
</dbReference>
<proteinExistence type="predicted"/>
<dbReference type="PANTHER" id="PTHR48007:SF37">
    <property type="entry name" value="LEUCINE-RICH REPEAT PROTEIN KINASE FAMILY PROTEIN"/>
    <property type="match status" value="1"/>
</dbReference>
<dbReference type="Pfam" id="PF13855">
    <property type="entry name" value="LRR_8"/>
    <property type="match status" value="1"/>
</dbReference>
<evidence type="ECO:0000256" key="11">
    <source>
        <dbReference type="SAM" id="SignalP"/>
    </source>
</evidence>
<dbReference type="Pfam" id="PF08263">
    <property type="entry name" value="LRRNT_2"/>
    <property type="match status" value="1"/>
</dbReference>
<dbReference type="Gene3D" id="3.80.10.10">
    <property type="entry name" value="Ribonuclease Inhibitor"/>
    <property type="match status" value="2"/>
</dbReference>
<keyword evidence="8" id="KW-0175">Coiled coil</keyword>
<keyword evidence="2" id="KW-0433">Leucine-rich repeat</keyword>
<evidence type="ECO:0000256" key="8">
    <source>
        <dbReference type="SAM" id="Coils"/>
    </source>
</evidence>
<dbReference type="InterPro" id="IPR013210">
    <property type="entry name" value="LRR_N_plant-typ"/>
</dbReference>
<dbReference type="SUPFAM" id="SSF52058">
    <property type="entry name" value="L domain-like"/>
    <property type="match status" value="1"/>
</dbReference>
<feature type="transmembrane region" description="Helical" evidence="10">
    <location>
        <begin position="298"/>
        <end position="321"/>
    </location>
</feature>
<accession>A0AAQ3JLH5</accession>
<feature type="region of interest" description="Disordered" evidence="9">
    <location>
        <begin position="326"/>
        <end position="346"/>
    </location>
</feature>
<dbReference type="InterPro" id="IPR046959">
    <property type="entry name" value="PRK1-6/SRF4-like"/>
</dbReference>
<feature type="chain" id="PRO_5042811708" description="Protein kinase domain-containing protein" evidence="11">
    <location>
        <begin position="42"/>
        <end position="680"/>
    </location>
</feature>
<keyword evidence="6 10" id="KW-1133">Transmembrane helix</keyword>
<dbReference type="InterPro" id="IPR011009">
    <property type="entry name" value="Kinase-like_dom_sf"/>
</dbReference>
<feature type="signal peptide" evidence="11">
    <location>
        <begin position="1"/>
        <end position="41"/>
    </location>
</feature>
<dbReference type="AlphaFoldDB" id="A0AAQ3JLH5"/>
<dbReference type="Proteomes" id="UP001327560">
    <property type="component" value="Chromosome 1"/>
</dbReference>
<evidence type="ECO:0000256" key="1">
    <source>
        <dbReference type="ARBA" id="ARBA00004370"/>
    </source>
</evidence>
<dbReference type="EMBL" id="CP136890">
    <property type="protein sequence ID" value="WOK91827.1"/>
    <property type="molecule type" value="Genomic_DNA"/>
</dbReference>
<keyword evidence="14" id="KW-1185">Reference proteome</keyword>
<evidence type="ECO:0000256" key="2">
    <source>
        <dbReference type="ARBA" id="ARBA00022614"/>
    </source>
</evidence>
<evidence type="ECO:0000256" key="10">
    <source>
        <dbReference type="SAM" id="Phobius"/>
    </source>
</evidence>
<keyword evidence="4 11" id="KW-0732">Signal</keyword>
<dbReference type="GO" id="GO:0005524">
    <property type="term" value="F:ATP binding"/>
    <property type="evidence" value="ECO:0007669"/>
    <property type="project" value="InterPro"/>
</dbReference>
<keyword evidence="7 10" id="KW-0472">Membrane</keyword>
<keyword evidence="3 10" id="KW-0812">Transmembrane</keyword>
<reference evidence="13 14" key="1">
    <citation type="submission" date="2023-10" db="EMBL/GenBank/DDBJ databases">
        <title>Chromosome-scale genome assembly provides insights into flower coloration mechanisms of Canna indica.</title>
        <authorList>
            <person name="Li C."/>
        </authorList>
    </citation>
    <scope>NUCLEOTIDE SEQUENCE [LARGE SCALE GENOMIC DNA]</scope>
    <source>
        <tissue evidence="13">Flower</tissue>
    </source>
</reference>
<protein>
    <recommendedName>
        <fullName evidence="12">Protein kinase domain-containing protein</fullName>
    </recommendedName>
</protein>
<dbReference type="Gene3D" id="3.30.200.20">
    <property type="entry name" value="Phosphorylase Kinase, domain 1"/>
    <property type="match status" value="1"/>
</dbReference>
<feature type="coiled-coil region" evidence="8">
    <location>
        <begin position="353"/>
        <end position="380"/>
    </location>
</feature>
<dbReference type="FunFam" id="3.80.10.10:FF:000400">
    <property type="entry name" value="Nuclear pore complex protein NUP107"/>
    <property type="match status" value="1"/>
</dbReference>
<evidence type="ECO:0000256" key="7">
    <source>
        <dbReference type="ARBA" id="ARBA00023136"/>
    </source>
</evidence>
<evidence type="ECO:0000313" key="13">
    <source>
        <dbReference type="EMBL" id="WOK91827.1"/>
    </source>
</evidence>
<evidence type="ECO:0000259" key="12">
    <source>
        <dbReference type="PROSITE" id="PS50011"/>
    </source>
</evidence>
<dbReference type="Pfam" id="PF00069">
    <property type="entry name" value="Pkinase"/>
    <property type="match status" value="1"/>
</dbReference>
<gene>
    <name evidence="13" type="ORF">Cni_G00518</name>
</gene>
<feature type="domain" description="Protein kinase" evidence="12">
    <location>
        <begin position="408"/>
        <end position="664"/>
    </location>
</feature>
<evidence type="ECO:0000256" key="5">
    <source>
        <dbReference type="ARBA" id="ARBA00022737"/>
    </source>
</evidence>
<dbReference type="PROSITE" id="PS50011">
    <property type="entry name" value="PROTEIN_KINASE_DOM"/>
    <property type="match status" value="1"/>
</dbReference>
<dbReference type="Gene3D" id="1.10.510.10">
    <property type="entry name" value="Transferase(Phosphotransferase) domain 1"/>
    <property type="match status" value="1"/>
</dbReference>
<evidence type="ECO:0000256" key="4">
    <source>
        <dbReference type="ARBA" id="ARBA00022729"/>
    </source>
</evidence>
<keyword evidence="5" id="KW-0677">Repeat</keyword>
<evidence type="ECO:0000256" key="6">
    <source>
        <dbReference type="ARBA" id="ARBA00022989"/>
    </source>
</evidence>
<name>A0AAQ3JLH5_9LILI</name>
<dbReference type="InterPro" id="IPR001611">
    <property type="entry name" value="Leu-rich_rpt"/>
</dbReference>
<dbReference type="PANTHER" id="PTHR48007">
    <property type="entry name" value="LEUCINE-RICH REPEAT RECEPTOR-LIKE PROTEIN KINASE PXC1"/>
    <property type="match status" value="1"/>
</dbReference>
<dbReference type="GO" id="GO:0016020">
    <property type="term" value="C:membrane"/>
    <property type="evidence" value="ECO:0007669"/>
    <property type="project" value="UniProtKB-SubCell"/>
</dbReference>
<evidence type="ECO:0000256" key="3">
    <source>
        <dbReference type="ARBA" id="ARBA00022692"/>
    </source>
</evidence>
<dbReference type="GO" id="GO:0004672">
    <property type="term" value="F:protein kinase activity"/>
    <property type="evidence" value="ECO:0007669"/>
    <property type="project" value="InterPro"/>
</dbReference>
<dbReference type="SUPFAM" id="SSF56112">
    <property type="entry name" value="Protein kinase-like (PK-like)"/>
    <property type="match status" value="1"/>
</dbReference>